<sequence length="210" mass="23606">MKTISDRVVFTIRENGRAGFRLPLTLAEGRALLQRRDSLRLSPALAENDDPNTGSTACLENKVDSVSCLDEGTLRKRIETLNALIEAVEYSRAVFVRYDYDTEARAGGAVDQRRVKQQVVREAVALGLRRSVVQALQACSEEAITNSWLVQVVCEGWQRPPSPPPPPLARQSVPQYRESRRSWRPGTMLQNRAERQQHVSTRPASCCRCM</sequence>
<evidence type="ECO:0000256" key="1">
    <source>
        <dbReference type="SAM" id="MobiDB-lite"/>
    </source>
</evidence>
<keyword evidence="3" id="KW-1185">Reference proteome</keyword>
<organism evidence="2 3">
    <name type="scientific">Cyanidiococcus yangmingshanensis</name>
    <dbReference type="NCBI Taxonomy" id="2690220"/>
    <lineage>
        <taxon>Eukaryota</taxon>
        <taxon>Rhodophyta</taxon>
        <taxon>Bangiophyceae</taxon>
        <taxon>Cyanidiales</taxon>
        <taxon>Cyanidiaceae</taxon>
        <taxon>Cyanidiococcus</taxon>
    </lineage>
</organism>
<protein>
    <submittedName>
        <fullName evidence="2">Uncharacterized protein</fullName>
    </submittedName>
</protein>
<name>A0A7J7ISI5_9RHOD</name>
<dbReference type="Proteomes" id="UP000530660">
    <property type="component" value="Unassembled WGS sequence"/>
</dbReference>
<gene>
    <name evidence="2" type="ORF">F1559_005128</name>
</gene>
<evidence type="ECO:0000313" key="3">
    <source>
        <dbReference type="Proteomes" id="UP000530660"/>
    </source>
</evidence>
<dbReference type="EMBL" id="VWRR01000001">
    <property type="protein sequence ID" value="KAF6005524.1"/>
    <property type="molecule type" value="Genomic_DNA"/>
</dbReference>
<reference evidence="2 3" key="1">
    <citation type="journal article" date="2020" name="J. Phycol.">
        <title>Comparative genome analysis reveals Cyanidiococcus gen. nov., a new extremophilic red algal genus sister to Cyanidioschyzon (Cyanidioschyzonaceae, Rhodophyta).</title>
        <authorList>
            <person name="Liu S.-L."/>
            <person name="Chiang Y.-R."/>
            <person name="Yoon H.S."/>
            <person name="Fu H.-Y."/>
        </authorList>
    </citation>
    <scope>NUCLEOTIDE SEQUENCE [LARGE SCALE GENOMIC DNA]</scope>
    <source>
        <strain evidence="2 3">THAL066</strain>
    </source>
</reference>
<dbReference type="AlphaFoldDB" id="A0A7J7ISI5"/>
<feature type="region of interest" description="Disordered" evidence="1">
    <location>
        <begin position="159"/>
        <end position="197"/>
    </location>
</feature>
<comment type="caution">
    <text evidence="2">The sequence shown here is derived from an EMBL/GenBank/DDBJ whole genome shotgun (WGS) entry which is preliminary data.</text>
</comment>
<accession>A0A7J7ISI5</accession>
<proteinExistence type="predicted"/>
<evidence type="ECO:0000313" key="2">
    <source>
        <dbReference type="EMBL" id="KAF6005524.1"/>
    </source>
</evidence>